<keyword evidence="8" id="KW-1185">Reference proteome</keyword>
<evidence type="ECO:0000256" key="5">
    <source>
        <dbReference type="ARBA" id="ARBA00022989"/>
    </source>
</evidence>
<organism evidence="7 8">
    <name type="scientific">Novipirellula caenicola</name>
    <dbReference type="NCBI Taxonomy" id="1536901"/>
    <lineage>
        <taxon>Bacteria</taxon>
        <taxon>Pseudomonadati</taxon>
        <taxon>Planctomycetota</taxon>
        <taxon>Planctomycetia</taxon>
        <taxon>Pirellulales</taxon>
        <taxon>Pirellulaceae</taxon>
        <taxon>Novipirellula</taxon>
    </lineage>
</organism>
<comment type="caution">
    <text evidence="7">The sequence shown here is derived from an EMBL/GenBank/DDBJ whole genome shotgun (WGS) entry which is preliminary data.</text>
</comment>
<keyword evidence="5" id="KW-1133">Transmembrane helix</keyword>
<sequence length="164" mass="18200">MRSIVTFIVLAGLWALLTETRRDAWIVGVPVVLAASLVEARLASRDRWRWSVIGLLRFAPHFVRSSIGGGIDVAWRSMHPQLPIDPQMIAYPLRLPAGTARTFFMNVVNLLPGTVSADVRKNVLTVHAMDINQPIQRELATLEDAVAKLFAVHLNSLEDPGESR</sequence>
<keyword evidence="4" id="KW-0812">Transmembrane</keyword>
<comment type="similarity">
    <text evidence="2">Belongs to the CPA3 antiporters (TC 2.A.63) subunit E family.</text>
</comment>
<evidence type="ECO:0000313" key="7">
    <source>
        <dbReference type="EMBL" id="GAA5507987.1"/>
    </source>
</evidence>
<keyword evidence="6" id="KW-0472">Membrane</keyword>
<evidence type="ECO:0000256" key="4">
    <source>
        <dbReference type="ARBA" id="ARBA00022692"/>
    </source>
</evidence>
<reference evidence="7 8" key="1">
    <citation type="submission" date="2024-02" db="EMBL/GenBank/DDBJ databases">
        <title>Rhodopirellula caenicola NBRC 110016.</title>
        <authorList>
            <person name="Ichikawa N."/>
            <person name="Katano-Makiyama Y."/>
            <person name="Hidaka K."/>
        </authorList>
    </citation>
    <scope>NUCLEOTIDE SEQUENCE [LARGE SCALE GENOMIC DNA]</scope>
    <source>
        <strain evidence="7 8">NBRC 110016</strain>
    </source>
</reference>
<gene>
    <name evidence="7" type="ORF">Rcae01_03445</name>
</gene>
<evidence type="ECO:0000313" key="8">
    <source>
        <dbReference type="Proteomes" id="UP001416858"/>
    </source>
</evidence>
<dbReference type="PANTHER" id="PTHR34584">
    <property type="entry name" value="NA(+)/H(+) ANTIPORTER SUBUNIT E1"/>
    <property type="match status" value="1"/>
</dbReference>
<name>A0ABP9VS53_9BACT</name>
<evidence type="ECO:0000256" key="2">
    <source>
        <dbReference type="ARBA" id="ARBA00006228"/>
    </source>
</evidence>
<proteinExistence type="inferred from homology"/>
<evidence type="ECO:0000256" key="6">
    <source>
        <dbReference type="ARBA" id="ARBA00023136"/>
    </source>
</evidence>
<dbReference type="PANTHER" id="PTHR34584:SF1">
    <property type="entry name" value="NA(+)_H(+) ANTIPORTER SUBUNIT E1"/>
    <property type="match status" value="1"/>
</dbReference>
<evidence type="ECO:0000256" key="3">
    <source>
        <dbReference type="ARBA" id="ARBA00022475"/>
    </source>
</evidence>
<evidence type="ECO:0000256" key="1">
    <source>
        <dbReference type="ARBA" id="ARBA00004651"/>
    </source>
</evidence>
<comment type="subcellular location">
    <subcellularLocation>
        <location evidence="1">Cell membrane</location>
        <topology evidence="1">Multi-pass membrane protein</topology>
    </subcellularLocation>
</comment>
<dbReference type="Proteomes" id="UP001416858">
    <property type="component" value="Unassembled WGS sequence"/>
</dbReference>
<protein>
    <recommendedName>
        <fullName evidence="9">Monovalent cation/H+ antiporter subunit E</fullName>
    </recommendedName>
</protein>
<keyword evidence="3" id="KW-1003">Cell membrane</keyword>
<dbReference type="EMBL" id="BAABRO010000007">
    <property type="protein sequence ID" value="GAA5507987.1"/>
    <property type="molecule type" value="Genomic_DNA"/>
</dbReference>
<accession>A0ABP9VS53</accession>
<evidence type="ECO:0008006" key="9">
    <source>
        <dbReference type="Google" id="ProtNLM"/>
    </source>
</evidence>
<dbReference type="Pfam" id="PF01899">
    <property type="entry name" value="MNHE"/>
    <property type="match status" value="1"/>
</dbReference>
<dbReference type="InterPro" id="IPR002758">
    <property type="entry name" value="Cation_antiport_E"/>
</dbReference>